<keyword evidence="2" id="KW-1185">Reference proteome</keyword>
<protein>
    <submittedName>
        <fullName evidence="1">Uncharacterized protein</fullName>
    </submittedName>
</protein>
<reference evidence="1 2" key="1">
    <citation type="submission" date="2019-03" db="EMBL/GenBank/DDBJ databases">
        <title>First draft genome of Liparis tanakae, snailfish: a comprehensive survey of snailfish specific genes.</title>
        <authorList>
            <person name="Kim W."/>
            <person name="Song I."/>
            <person name="Jeong J.-H."/>
            <person name="Kim D."/>
            <person name="Kim S."/>
            <person name="Ryu S."/>
            <person name="Song J.Y."/>
            <person name="Lee S.K."/>
        </authorList>
    </citation>
    <scope>NUCLEOTIDE SEQUENCE [LARGE SCALE GENOMIC DNA]</scope>
    <source>
        <tissue evidence="1">Muscle</tissue>
    </source>
</reference>
<accession>A0A4Z2ETU6</accession>
<dbReference type="AlphaFoldDB" id="A0A4Z2ETU6"/>
<dbReference type="EMBL" id="SRLO01003151">
    <property type="protein sequence ID" value="TNN31794.1"/>
    <property type="molecule type" value="Genomic_DNA"/>
</dbReference>
<comment type="caution">
    <text evidence="1">The sequence shown here is derived from an EMBL/GenBank/DDBJ whole genome shotgun (WGS) entry which is preliminary data.</text>
</comment>
<proteinExistence type="predicted"/>
<evidence type="ECO:0000313" key="2">
    <source>
        <dbReference type="Proteomes" id="UP000314294"/>
    </source>
</evidence>
<gene>
    <name evidence="1" type="ORF">EYF80_058049</name>
</gene>
<evidence type="ECO:0000313" key="1">
    <source>
        <dbReference type="EMBL" id="TNN31794.1"/>
    </source>
</evidence>
<dbReference type="Proteomes" id="UP000314294">
    <property type="component" value="Unassembled WGS sequence"/>
</dbReference>
<sequence length="61" mass="6945">MSPGCEEETHGVWTLDMKKDDDDRDVSRRSHLAERRGVSVAVRPRLRCCCGNSFILTTTFC</sequence>
<organism evidence="1 2">
    <name type="scientific">Liparis tanakae</name>
    <name type="common">Tanaka's snailfish</name>
    <dbReference type="NCBI Taxonomy" id="230148"/>
    <lineage>
        <taxon>Eukaryota</taxon>
        <taxon>Metazoa</taxon>
        <taxon>Chordata</taxon>
        <taxon>Craniata</taxon>
        <taxon>Vertebrata</taxon>
        <taxon>Euteleostomi</taxon>
        <taxon>Actinopterygii</taxon>
        <taxon>Neopterygii</taxon>
        <taxon>Teleostei</taxon>
        <taxon>Neoteleostei</taxon>
        <taxon>Acanthomorphata</taxon>
        <taxon>Eupercaria</taxon>
        <taxon>Perciformes</taxon>
        <taxon>Cottioidei</taxon>
        <taxon>Cottales</taxon>
        <taxon>Liparidae</taxon>
        <taxon>Liparis</taxon>
    </lineage>
</organism>
<name>A0A4Z2ETU6_9TELE</name>